<dbReference type="GeneID" id="66993702"/>
<feature type="transmembrane region" description="Helical" evidence="7">
    <location>
        <begin position="322"/>
        <end position="341"/>
    </location>
</feature>
<comment type="subcellular location">
    <subcellularLocation>
        <location evidence="1">Membrane</location>
        <topology evidence="1">Multi-pass membrane protein</topology>
    </subcellularLocation>
</comment>
<accession>A0A8E0QT44</accession>
<evidence type="ECO:0000256" key="7">
    <source>
        <dbReference type="SAM" id="Phobius"/>
    </source>
</evidence>
<dbReference type="Proteomes" id="UP000036893">
    <property type="component" value="Unassembled WGS sequence"/>
</dbReference>
<dbReference type="GO" id="GO:0015179">
    <property type="term" value="F:L-amino acid transmembrane transporter activity"/>
    <property type="evidence" value="ECO:0007669"/>
    <property type="project" value="TreeGrafter"/>
</dbReference>
<proteinExistence type="inferred from homology"/>
<evidence type="ECO:0000256" key="6">
    <source>
        <dbReference type="SAM" id="MobiDB-lite"/>
    </source>
</evidence>
<feature type="transmembrane region" description="Helical" evidence="7">
    <location>
        <begin position="110"/>
        <end position="130"/>
    </location>
</feature>
<keyword evidence="5 7" id="KW-0472">Membrane</keyword>
<evidence type="ECO:0000313" key="10">
    <source>
        <dbReference type="Proteomes" id="UP000036893"/>
    </source>
</evidence>
<evidence type="ECO:0000256" key="3">
    <source>
        <dbReference type="ARBA" id="ARBA00022692"/>
    </source>
</evidence>
<feature type="region of interest" description="Disordered" evidence="6">
    <location>
        <begin position="1"/>
        <end position="25"/>
    </location>
</feature>
<evidence type="ECO:0000256" key="1">
    <source>
        <dbReference type="ARBA" id="ARBA00004141"/>
    </source>
</evidence>
<feature type="transmembrane region" description="Helical" evidence="7">
    <location>
        <begin position="395"/>
        <end position="420"/>
    </location>
</feature>
<feature type="transmembrane region" description="Helical" evidence="7">
    <location>
        <begin position="466"/>
        <end position="488"/>
    </location>
</feature>
<feature type="transmembrane region" description="Helical" evidence="7">
    <location>
        <begin position="190"/>
        <end position="211"/>
    </location>
</feature>
<reference evidence="9" key="1">
    <citation type="journal article" date="2015" name="Genome Announc.">
        <title>Draft Genome Sequence of the Pathogenic Filamentous Fungus Aspergillus udagawae Strain IFM 46973T.</title>
        <authorList>
            <person name="Kusuya Y."/>
            <person name="Takahashi-Nakaguchi A."/>
            <person name="Takahashi H."/>
            <person name="Yaguchi T."/>
        </authorList>
    </citation>
    <scope>NUCLEOTIDE SEQUENCE</scope>
    <source>
        <strain evidence="9">IFM 46973</strain>
    </source>
</reference>
<feature type="transmembrane region" description="Helical" evidence="7">
    <location>
        <begin position="353"/>
        <end position="375"/>
    </location>
</feature>
<evidence type="ECO:0000256" key="2">
    <source>
        <dbReference type="ARBA" id="ARBA00008066"/>
    </source>
</evidence>
<evidence type="ECO:0000313" key="9">
    <source>
        <dbReference type="EMBL" id="GIC89797.1"/>
    </source>
</evidence>
<feature type="transmembrane region" description="Helical" evidence="7">
    <location>
        <begin position="440"/>
        <end position="460"/>
    </location>
</feature>
<keyword evidence="4 7" id="KW-1133">Transmembrane helix</keyword>
<dbReference type="GO" id="GO:0016020">
    <property type="term" value="C:membrane"/>
    <property type="evidence" value="ECO:0007669"/>
    <property type="project" value="UniProtKB-SubCell"/>
</dbReference>
<sequence length="602" mass="66401">MKEKPRTEPAPDGQEGGYSSLIKPQARQPYDPTVAFEEYHYYANKTREEELGLAAPHSNVRKLFQKAAQTDAQDNIPTTTLTEADFRNPERRLQITDEEWTNASRAFRSASAGACFFLITTDVLGPYGSGYTMGTLGWGPGVAFYTVFGFMAGYSGYLVYRVFLGVDSYEFPAKNYGDLAFRTVGRSGRYITNFCQGLALLLITGQVTIQYGQNISQMSKFKLCYAVCPVIFACAGFLISQIRTLRAYGWVANLAVWLNIFVILMTMGVMANSPPNYTVAVLGSAGSAVNRDTILPDKQGNYPPIIHYSNIPPDGLIGSVNGMLSGVLAYAGVQLFVEFLAEMRRPRDFIKAMWGAQFFIYSVYLTYGCVVYYLQGQYSYNPSYQGVSAYGWQTAGNMITLIGALIAGGLYGNIGVKVVYNNIFLDIFKAPPLTTRVGKIMYAVLCPIWWIIAFVIAAAIPDYMGFVSVISASMLLNLTYSFPPLFALSFDIQKNCIRQGEGFDPSTGHVTRVGSTVQRYIRGFFAGGVVQVGVNIWHIIYFLASLSMCGLGMWAAVTGMSDSIYPSNLWETNLNFLIGMIEAFTENQLTSFTCVSPLNLNA</sequence>
<evidence type="ECO:0000259" key="8">
    <source>
        <dbReference type="Pfam" id="PF01490"/>
    </source>
</evidence>
<organism evidence="9 10">
    <name type="scientific">Aspergillus udagawae</name>
    <dbReference type="NCBI Taxonomy" id="91492"/>
    <lineage>
        <taxon>Eukaryota</taxon>
        <taxon>Fungi</taxon>
        <taxon>Dikarya</taxon>
        <taxon>Ascomycota</taxon>
        <taxon>Pezizomycotina</taxon>
        <taxon>Eurotiomycetes</taxon>
        <taxon>Eurotiomycetidae</taxon>
        <taxon>Eurotiales</taxon>
        <taxon>Aspergillaceae</taxon>
        <taxon>Aspergillus</taxon>
        <taxon>Aspergillus subgen. Fumigati</taxon>
    </lineage>
</organism>
<feature type="transmembrane region" description="Helical" evidence="7">
    <location>
        <begin position="223"/>
        <end position="240"/>
    </location>
</feature>
<feature type="transmembrane region" description="Helical" evidence="7">
    <location>
        <begin position="142"/>
        <end position="160"/>
    </location>
</feature>
<dbReference type="PANTHER" id="PTHR22950">
    <property type="entry name" value="AMINO ACID TRANSPORTER"/>
    <property type="match status" value="1"/>
</dbReference>
<comment type="caution">
    <text evidence="9">The sequence shown here is derived from an EMBL/GenBank/DDBJ whole genome shotgun (WGS) entry which is preliminary data.</text>
</comment>
<dbReference type="AlphaFoldDB" id="A0A8E0QT44"/>
<feature type="domain" description="Amino acid transporter transmembrane" evidence="8">
    <location>
        <begin position="111"/>
        <end position="489"/>
    </location>
</feature>
<dbReference type="RefSeq" id="XP_043147063.1">
    <property type="nucleotide sequence ID" value="XM_043291128.1"/>
</dbReference>
<evidence type="ECO:0000256" key="5">
    <source>
        <dbReference type="ARBA" id="ARBA00023136"/>
    </source>
</evidence>
<dbReference type="PANTHER" id="PTHR22950:SF461">
    <property type="entry name" value="AMINO ACID TRANSPORTER TRANSMEMBRANE DOMAIN-CONTAINING PROTEIN"/>
    <property type="match status" value="1"/>
</dbReference>
<dbReference type="Pfam" id="PF01490">
    <property type="entry name" value="Aa_trans"/>
    <property type="match status" value="1"/>
</dbReference>
<dbReference type="InterPro" id="IPR013057">
    <property type="entry name" value="AA_transpt_TM"/>
</dbReference>
<feature type="transmembrane region" description="Helical" evidence="7">
    <location>
        <begin position="539"/>
        <end position="557"/>
    </location>
</feature>
<comment type="similarity">
    <text evidence="2">Belongs to the amino acid/polyamine transporter 2 family.</text>
</comment>
<gene>
    <name evidence="9" type="ORF">Aud_006225</name>
</gene>
<name>A0A8E0QT44_9EURO</name>
<keyword evidence="3 7" id="KW-0812">Transmembrane</keyword>
<reference evidence="9" key="2">
    <citation type="submission" date="2021-01" db="EMBL/GenBank/DDBJ databases">
        <title>Pan-genome distribution and transcriptional activeness of fungal secondary metabolism genes in Aspergillus section Fumigati.</title>
        <authorList>
            <person name="Takahashi H."/>
            <person name="Umemura M."/>
            <person name="Ninomiya A."/>
            <person name="Kusuya Y."/>
            <person name="Urayama S."/>
            <person name="Shimizu M."/>
            <person name="Watanabe A."/>
            <person name="Kamei K."/>
            <person name="Yaguchi T."/>
            <person name="Hagiwara D."/>
        </authorList>
    </citation>
    <scope>NUCLEOTIDE SEQUENCE</scope>
    <source>
        <strain evidence="9">IFM 46973</strain>
    </source>
</reference>
<dbReference type="EMBL" id="BBXM02000004">
    <property type="protein sequence ID" value="GIC89797.1"/>
    <property type="molecule type" value="Genomic_DNA"/>
</dbReference>
<evidence type="ECO:0000256" key="4">
    <source>
        <dbReference type="ARBA" id="ARBA00022989"/>
    </source>
</evidence>
<feature type="transmembrane region" description="Helical" evidence="7">
    <location>
        <begin position="247"/>
        <end position="271"/>
    </location>
</feature>
<protein>
    <recommendedName>
        <fullName evidence="8">Amino acid transporter transmembrane domain-containing protein</fullName>
    </recommendedName>
</protein>